<organism evidence="3 4">
    <name type="scientific">Thraustotheca clavata</name>
    <dbReference type="NCBI Taxonomy" id="74557"/>
    <lineage>
        <taxon>Eukaryota</taxon>
        <taxon>Sar</taxon>
        <taxon>Stramenopiles</taxon>
        <taxon>Oomycota</taxon>
        <taxon>Saprolegniomycetes</taxon>
        <taxon>Saprolegniales</taxon>
        <taxon>Achlyaceae</taxon>
        <taxon>Thraustotheca</taxon>
    </lineage>
</organism>
<dbReference type="CDD" id="cd16982">
    <property type="entry name" value="CID_Pcf11"/>
    <property type="match status" value="1"/>
</dbReference>
<feature type="region of interest" description="Disordered" evidence="1">
    <location>
        <begin position="198"/>
        <end position="263"/>
    </location>
</feature>
<gene>
    <name evidence="3" type="ORF">THRCLA_06933</name>
</gene>
<dbReference type="GO" id="GO:0000993">
    <property type="term" value="F:RNA polymerase II complex binding"/>
    <property type="evidence" value="ECO:0007669"/>
    <property type="project" value="InterPro"/>
</dbReference>
<dbReference type="GO" id="GO:0005737">
    <property type="term" value="C:cytoplasm"/>
    <property type="evidence" value="ECO:0007669"/>
    <property type="project" value="TreeGrafter"/>
</dbReference>
<dbReference type="InterPro" id="IPR008942">
    <property type="entry name" value="ENTH_VHS"/>
</dbReference>
<dbReference type="GO" id="GO:0006369">
    <property type="term" value="P:termination of RNA polymerase II transcription"/>
    <property type="evidence" value="ECO:0007669"/>
    <property type="project" value="InterPro"/>
</dbReference>
<feature type="compositionally biased region" description="Pro residues" evidence="1">
    <location>
        <begin position="227"/>
        <end position="236"/>
    </location>
</feature>
<keyword evidence="4" id="KW-1185">Reference proteome</keyword>
<dbReference type="SMART" id="SM00582">
    <property type="entry name" value="RPR"/>
    <property type="match status" value="1"/>
</dbReference>
<dbReference type="OrthoDB" id="343582at2759"/>
<dbReference type="InterPro" id="IPR006569">
    <property type="entry name" value="CID_dom"/>
</dbReference>
<sequence>MNDAAITACLAQYDMAINKLKEHPARPIIADLTTIAMDLSMAKHLARFLVSKLHVVVPPYKLPILYLMDSILKNVGGPYLHYLSTTLPPVFVECVRVVNPKDLSNFVRVLDTWESLRLFPMNEINRMRIAADTAKRVVPPTNDSFSRRPANDEMQLRLLLTKLQNEEGIHPAQHMTLEEVRASYPAYYAQLLEYHKNQQPAQPRAPVSVPQTYQAPTRSLGTRTAPIPSPVIPPQPYRAHNPPAPSTFQPSPSPSPPGGRQPTKIITSEVKTLIEQIQKNFRKCSNIQVNKNRIESNIRLLYDGLPLICPGSGVRFATDKARSDHMDFLFHYNRAQRDRTKGGNSRPWYPNEEQWSTDFNAVSSNKESEVAAQQQETEINKAQLDKFRVPVDNNITKCRICGETFTKCFDEEEEEWMYQNAVVGTIATTPPAQTIFHKYCYDSVLASSKLKSILPSQLAPGSPLITSIKRGFDESDATDPKRFKID</sequence>
<evidence type="ECO:0000259" key="2">
    <source>
        <dbReference type="PROSITE" id="PS51391"/>
    </source>
</evidence>
<dbReference type="Pfam" id="PF23228">
    <property type="entry name" value="zf_PCFS4"/>
    <property type="match status" value="1"/>
</dbReference>
<protein>
    <recommendedName>
        <fullName evidence="2">CID domain-containing protein</fullName>
    </recommendedName>
</protein>
<dbReference type="GO" id="GO:0005849">
    <property type="term" value="C:mRNA cleavage factor complex"/>
    <property type="evidence" value="ECO:0007669"/>
    <property type="project" value="TreeGrafter"/>
</dbReference>
<evidence type="ECO:0000313" key="4">
    <source>
        <dbReference type="Proteomes" id="UP000243217"/>
    </source>
</evidence>
<dbReference type="AlphaFoldDB" id="A0A1V9ZHN8"/>
<feature type="domain" description="CID" evidence="2">
    <location>
        <begin position="5"/>
        <end position="135"/>
    </location>
</feature>
<proteinExistence type="predicted"/>
<feature type="compositionally biased region" description="Polar residues" evidence="1">
    <location>
        <begin position="209"/>
        <end position="222"/>
    </location>
</feature>
<evidence type="ECO:0000256" key="1">
    <source>
        <dbReference type="SAM" id="MobiDB-lite"/>
    </source>
</evidence>
<dbReference type="Pfam" id="PF04818">
    <property type="entry name" value="CID"/>
    <property type="match status" value="1"/>
</dbReference>
<dbReference type="InterPro" id="IPR057242">
    <property type="entry name" value="PCFS4-like"/>
</dbReference>
<accession>A0A1V9ZHN8</accession>
<comment type="caution">
    <text evidence="3">The sequence shown here is derived from an EMBL/GenBank/DDBJ whole genome shotgun (WGS) entry which is preliminary data.</text>
</comment>
<dbReference type="SUPFAM" id="SSF48464">
    <property type="entry name" value="ENTH/VHS domain"/>
    <property type="match status" value="1"/>
</dbReference>
<dbReference type="InterPro" id="IPR045154">
    <property type="entry name" value="PCF11-like"/>
</dbReference>
<evidence type="ECO:0000313" key="3">
    <source>
        <dbReference type="EMBL" id="OQR97477.1"/>
    </source>
</evidence>
<dbReference type="Gene3D" id="1.25.40.90">
    <property type="match status" value="1"/>
</dbReference>
<dbReference type="PROSITE" id="PS51391">
    <property type="entry name" value="CID"/>
    <property type="match status" value="1"/>
</dbReference>
<dbReference type="InterPro" id="IPR047415">
    <property type="entry name" value="Pcf11_CID"/>
</dbReference>
<dbReference type="EMBL" id="JNBS01001907">
    <property type="protein sequence ID" value="OQR97477.1"/>
    <property type="molecule type" value="Genomic_DNA"/>
</dbReference>
<reference evidence="3 4" key="1">
    <citation type="journal article" date="2014" name="Genome Biol. Evol.">
        <title>The secreted proteins of Achlya hypogyna and Thraustotheca clavata identify the ancestral oomycete secretome and reveal gene acquisitions by horizontal gene transfer.</title>
        <authorList>
            <person name="Misner I."/>
            <person name="Blouin N."/>
            <person name="Leonard G."/>
            <person name="Richards T.A."/>
            <person name="Lane C.E."/>
        </authorList>
    </citation>
    <scope>NUCLEOTIDE SEQUENCE [LARGE SCALE GENOMIC DNA]</scope>
    <source>
        <strain evidence="3 4">ATCC 34112</strain>
    </source>
</reference>
<name>A0A1V9ZHN8_9STRA</name>
<dbReference type="GO" id="GO:0031124">
    <property type="term" value="P:mRNA 3'-end processing"/>
    <property type="evidence" value="ECO:0007669"/>
    <property type="project" value="InterPro"/>
</dbReference>
<dbReference type="GO" id="GO:0003729">
    <property type="term" value="F:mRNA binding"/>
    <property type="evidence" value="ECO:0007669"/>
    <property type="project" value="InterPro"/>
</dbReference>
<dbReference type="PANTHER" id="PTHR15921">
    <property type="entry name" value="PRE-MRNA CLEAVAGE COMPLEX II"/>
    <property type="match status" value="1"/>
</dbReference>
<dbReference type="STRING" id="74557.A0A1V9ZHN8"/>
<dbReference type="PANTHER" id="PTHR15921:SF3">
    <property type="entry name" value="PRE-MRNA CLEAVAGE COMPLEX 2 PROTEIN PCF11"/>
    <property type="match status" value="1"/>
</dbReference>
<dbReference type="Proteomes" id="UP000243217">
    <property type="component" value="Unassembled WGS sequence"/>
</dbReference>